<dbReference type="FunFam" id="3.40.50.150:FF:000041">
    <property type="entry name" value="Ribosomal RNA small subunit methyltransferase G"/>
    <property type="match status" value="1"/>
</dbReference>
<dbReference type="GO" id="GO:0070043">
    <property type="term" value="F:rRNA (guanine-N7-)-methyltransferase activity"/>
    <property type="evidence" value="ECO:0007669"/>
    <property type="project" value="TreeGrafter"/>
</dbReference>
<sequence>MRCVAPASRLARGARARARDGWRESGVVLRRRARAGASTPYVDLAAALTATQRAQMLAYARAIERENRGEHGMLTGAASAEAVLESHCGDALALLETLDRVVGGADARVRVMDVGSGAGFPGIPLAIARPGWRFTLLDALRKRTTFLEAATRELGLSNVSVVWGRAEDVGKDLEHREGYDVVTARAVAELKVLAEFCVPLARVGGHWVAAKNATAVEEMADAANAVTLLGGGQMVIETVDAVGPDGRPRAAVVCKKIAPTPDKYPRRAGMAKKRPLA</sequence>
<dbReference type="NCBIfam" id="TIGR00138">
    <property type="entry name" value="rsmG_gidB"/>
    <property type="match status" value="1"/>
</dbReference>
<evidence type="ECO:0000256" key="3">
    <source>
        <dbReference type="ARBA" id="ARBA00022603"/>
    </source>
</evidence>
<proteinExistence type="inferred from homology"/>
<keyword evidence="5" id="KW-0949">S-adenosyl-L-methionine</keyword>
<dbReference type="InterPro" id="IPR003682">
    <property type="entry name" value="rRNA_ssu_MeTfrase_G"/>
</dbReference>
<name>A0A1Y5I8E7_OSTTA</name>
<dbReference type="Proteomes" id="UP000195557">
    <property type="component" value="Unassembled WGS sequence"/>
</dbReference>
<keyword evidence="2" id="KW-0698">rRNA processing</keyword>
<evidence type="ECO:0000256" key="2">
    <source>
        <dbReference type="ARBA" id="ARBA00022552"/>
    </source>
</evidence>
<keyword evidence="4 6" id="KW-0808">Transferase</keyword>
<evidence type="ECO:0000313" key="6">
    <source>
        <dbReference type="EMBL" id="OUS43432.1"/>
    </source>
</evidence>
<keyword evidence="3 6" id="KW-0489">Methyltransferase</keyword>
<dbReference type="EMBL" id="KZ155832">
    <property type="protein sequence ID" value="OUS43432.1"/>
    <property type="molecule type" value="Genomic_DNA"/>
</dbReference>
<evidence type="ECO:0000256" key="4">
    <source>
        <dbReference type="ARBA" id="ARBA00022679"/>
    </source>
</evidence>
<evidence type="ECO:0000256" key="5">
    <source>
        <dbReference type="ARBA" id="ARBA00022691"/>
    </source>
</evidence>
<keyword evidence="1" id="KW-0963">Cytoplasm</keyword>
<dbReference type="GO" id="GO:0005829">
    <property type="term" value="C:cytosol"/>
    <property type="evidence" value="ECO:0007669"/>
    <property type="project" value="TreeGrafter"/>
</dbReference>
<gene>
    <name evidence="6" type="ORF">BE221DRAFT_194870</name>
</gene>
<dbReference type="PANTHER" id="PTHR31760">
    <property type="entry name" value="S-ADENOSYL-L-METHIONINE-DEPENDENT METHYLTRANSFERASES SUPERFAMILY PROTEIN"/>
    <property type="match status" value="1"/>
</dbReference>
<organism evidence="6">
    <name type="scientific">Ostreococcus tauri</name>
    <name type="common">Marine green alga</name>
    <dbReference type="NCBI Taxonomy" id="70448"/>
    <lineage>
        <taxon>Eukaryota</taxon>
        <taxon>Viridiplantae</taxon>
        <taxon>Chlorophyta</taxon>
        <taxon>Mamiellophyceae</taxon>
        <taxon>Mamiellales</taxon>
        <taxon>Bathycoccaceae</taxon>
        <taxon>Ostreococcus</taxon>
    </lineage>
</organism>
<dbReference type="AlphaFoldDB" id="A0A1Y5I8E7"/>
<reference evidence="6" key="1">
    <citation type="submission" date="2017-04" db="EMBL/GenBank/DDBJ databases">
        <title>Population genomics of picophytoplankton unveils novel chromosome hypervariability.</title>
        <authorList>
            <consortium name="DOE Joint Genome Institute"/>
            <person name="Blanc-Mathieu R."/>
            <person name="Krasovec M."/>
            <person name="Hebrard M."/>
            <person name="Yau S."/>
            <person name="Desgranges E."/>
            <person name="Martin J."/>
            <person name="Schackwitz W."/>
            <person name="Kuo A."/>
            <person name="Salin G."/>
            <person name="Donnadieu C."/>
            <person name="Desdevises Y."/>
            <person name="Sanchez-Ferandin S."/>
            <person name="Moreau H."/>
            <person name="Rivals E."/>
            <person name="Grigoriev I.V."/>
            <person name="Grimsley N."/>
            <person name="Eyre-Walker A."/>
            <person name="Piganeau G."/>
        </authorList>
    </citation>
    <scope>NUCLEOTIDE SEQUENCE [LARGE SCALE GENOMIC DNA]</scope>
    <source>
        <strain evidence="6">RCC 1115</strain>
    </source>
</reference>
<dbReference type="SUPFAM" id="SSF53335">
    <property type="entry name" value="S-adenosyl-L-methionine-dependent methyltransferases"/>
    <property type="match status" value="1"/>
</dbReference>
<dbReference type="HAMAP" id="MF_00074">
    <property type="entry name" value="16SrRNA_methyltr_G"/>
    <property type="match status" value="1"/>
</dbReference>
<accession>A0A1Y5I8E7</accession>
<dbReference type="Gene3D" id="3.40.50.150">
    <property type="entry name" value="Vaccinia Virus protein VP39"/>
    <property type="match status" value="1"/>
</dbReference>
<protein>
    <submittedName>
        <fullName evidence="6">rRNA small subunit methyltransferase G-domain-containing protein</fullName>
    </submittedName>
</protein>
<dbReference type="PANTHER" id="PTHR31760:SF0">
    <property type="entry name" value="S-ADENOSYL-L-METHIONINE-DEPENDENT METHYLTRANSFERASES SUPERFAMILY PROTEIN"/>
    <property type="match status" value="1"/>
</dbReference>
<dbReference type="InterPro" id="IPR029063">
    <property type="entry name" value="SAM-dependent_MTases_sf"/>
</dbReference>
<dbReference type="CDD" id="cd02440">
    <property type="entry name" value="AdoMet_MTases"/>
    <property type="match status" value="1"/>
</dbReference>
<dbReference type="Pfam" id="PF02527">
    <property type="entry name" value="GidB"/>
    <property type="match status" value="1"/>
</dbReference>
<evidence type="ECO:0000256" key="1">
    <source>
        <dbReference type="ARBA" id="ARBA00022490"/>
    </source>
</evidence>